<dbReference type="Gene3D" id="3.40.50.1100">
    <property type="match status" value="2"/>
</dbReference>
<gene>
    <name evidence="5" type="ORF">GCM10007415_09820</name>
</gene>
<dbReference type="RefSeq" id="WP_188504788.1">
    <property type="nucleotide sequence ID" value="NZ_BMER01000001.1"/>
</dbReference>
<name>A0A917HH82_9SPHI</name>
<evidence type="ECO:0000313" key="6">
    <source>
        <dbReference type="Proteomes" id="UP000660862"/>
    </source>
</evidence>
<evidence type="ECO:0000256" key="1">
    <source>
        <dbReference type="ARBA" id="ARBA00001933"/>
    </source>
</evidence>
<protein>
    <submittedName>
        <fullName evidence="5">Threonine synthase</fullName>
    </submittedName>
</protein>
<feature type="domain" description="Tryptophan synthase beta chain-like PALP" evidence="4">
    <location>
        <begin position="21"/>
        <end position="330"/>
    </location>
</feature>
<evidence type="ECO:0000256" key="3">
    <source>
        <dbReference type="ARBA" id="ARBA00023239"/>
    </source>
</evidence>
<keyword evidence="6" id="KW-1185">Reference proteome</keyword>
<dbReference type="PANTHER" id="PTHR48078">
    <property type="entry name" value="THREONINE DEHYDRATASE, MITOCHONDRIAL-RELATED"/>
    <property type="match status" value="1"/>
</dbReference>
<evidence type="ECO:0000256" key="2">
    <source>
        <dbReference type="ARBA" id="ARBA00022898"/>
    </source>
</evidence>
<dbReference type="GO" id="GO:0003941">
    <property type="term" value="F:L-serine ammonia-lyase activity"/>
    <property type="evidence" value="ECO:0007669"/>
    <property type="project" value="TreeGrafter"/>
</dbReference>
<keyword evidence="2" id="KW-0663">Pyridoxal phosphate</keyword>
<reference evidence="5" key="1">
    <citation type="journal article" date="2014" name="Int. J. Syst. Evol. Microbiol.">
        <title>Complete genome sequence of Corynebacterium casei LMG S-19264T (=DSM 44701T), isolated from a smear-ripened cheese.</title>
        <authorList>
            <consortium name="US DOE Joint Genome Institute (JGI-PGF)"/>
            <person name="Walter F."/>
            <person name="Albersmeier A."/>
            <person name="Kalinowski J."/>
            <person name="Ruckert C."/>
        </authorList>
    </citation>
    <scope>NUCLEOTIDE SEQUENCE</scope>
    <source>
        <strain evidence="5">CGMCC 1.12195</strain>
    </source>
</reference>
<dbReference type="PANTHER" id="PTHR48078:SF6">
    <property type="entry name" value="L-THREONINE DEHYDRATASE CATABOLIC TDCB"/>
    <property type="match status" value="1"/>
</dbReference>
<dbReference type="GO" id="GO:0006565">
    <property type="term" value="P:L-serine catabolic process"/>
    <property type="evidence" value="ECO:0007669"/>
    <property type="project" value="TreeGrafter"/>
</dbReference>
<accession>A0A917HH82</accession>
<dbReference type="InterPro" id="IPR036052">
    <property type="entry name" value="TrpB-like_PALP_sf"/>
</dbReference>
<dbReference type="GO" id="GO:0004794">
    <property type="term" value="F:threonine deaminase activity"/>
    <property type="evidence" value="ECO:0007669"/>
    <property type="project" value="TreeGrafter"/>
</dbReference>
<dbReference type="GO" id="GO:0009097">
    <property type="term" value="P:isoleucine biosynthetic process"/>
    <property type="evidence" value="ECO:0007669"/>
    <property type="project" value="TreeGrafter"/>
</dbReference>
<evidence type="ECO:0000313" key="5">
    <source>
        <dbReference type="EMBL" id="GGG79619.1"/>
    </source>
</evidence>
<evidence type="ECO:0000259" key="4">
    <source>
        <dbReference type="Pfam" id="PF00291"/>
    </source>
</evidence>
<comment type="cofactor">
    <cofactor evidence="1">
        <name>pyridoxal 5'-phosphate</name>
        <dbReference type="ChEBI" id="CHEBI:597326"/>
    </cofactor>
</comment>
<dbReference type="InterPro" id="IPR050147">
    <property type="entry name" value="Ser/Thr_Dehydratase"/>
</dbReference>
<comment type="caution">
    <text evidence="5">The sequence shown here is derived from an EMBL/GenBank/DDBJ whole genome shotgun (WGS) entry which is preliminary data.</text>
</comment>
<dbReference type="InterPro" id="IPR001926">
    <property type="entry name" value="TrpB-like_PALP"/>
</dbReference>
<dbReference type="EMBL" id="BMER01000001">
    <property type="protein sequence ID" value="GGG79619.1"/>
    <property type="molecule type" value="Genomic_DNA"/>
</dbReference>
<dbReference type="Proteomes" id="UP000660862">
    <property type="component" value="Unassembled WGS sequence"/>
</dbReference>
<dbReference type="AlphaFoldDB" id="A0A917HH82"/>
<dbReference type="GO" id="GO:0006567">
    <property type="term" value="P:L-threonine catabolic process"/>
    <property type="evidence" value="ECO:0007669"/>
    <property type="project" value="TreeGrafter"/>
</dbReference>
<sequence>MKGIWTYHELLPEVENRARMSLGEGHTPLVKSRFIGPALGLDNLYFKLENLNPTGSYKDRFAAMALSRFVQQGVKVCLATSSGNTGAALAAYCAAAQLPCIMAIVDGAPEGKLQQMRVYGAATLMVKDFGRSPAVTDQVMTMLGRLAEEQQTSVQISAYCFCPEAMEGVQTIAYEIAEAFDEGAQVFVPAGGGGLTLAVARGFERWKQQHETARHHVVHCVQPEGNDTIVSALASGQMHPTAVPHSETAISGLQVPNVLDGLEVIAACRRSGGTGFGVQDEHVWECQDWLAKKEGIFCEPAGAVALAGVRRALAEGSLAPEQPIVCLITGHGFKDMQRASVMASTSGNAYLANEAGLKNYIIQLITKKNER</sequence>
<dbReference type="SUPFAM" id="SSF53686">
    <property type="entry name" value="Tryptophan synthase beta subunit-like PLP-dependent enzymes"/>
    <property type="match status" value="1"/>
</dbReference>
<keyword evidence="3" id="KW-0456">Lyase</keyword>
<proteinExistence type="predicted"/>
<organism evidence="5 6">
    <name type="scientific">Parapedobacter pyrenivorans</name>
    <dbReference type="NCBI Taxonomy" id="1305674"/>
    <lineage>
        <taxon>Bacteria</taxon>
        <taxon>Pseudomonadati</taxon>
        <taxon>Bacteroidota</taxon>
        <taxon>Sphingobacteriia</taxon>
        <taxon>Sphingobacteriales</taxon>
        <taxon>Sphingobacteriaceae</taxon>
        <taxon>Parapedobacter</taxon>
    </lineage>
</organism>
<dbReference type="Pfam" id="PF00291">
    <property type="entry name" value="PALP"/>
    <property type="match status" value="1"/>
</dbReference>
<reference evidence="5" key="2">
    <citation type="submission" date="2020-09" db="EMBL/GenBank/DDBJ databases">
        <authorList>
            <person name="Sun Q."/>
            <person name="Zhou Y."/>
        </authorList>
    </citation>
    <scope>NUCLEOTIDE SEQUENCE</scope>
    <source>
        <strain evidence="5">CGMCC 1.12195</strain>
    </source>
</reference>